<organism evidence="1 2">
    <name type="scientific">Jeotgalibacillus salarius</name>
    <dbReference type="NCBI Taxonomy" id="546023"/>
    <lineage>
        <taxon>Bacteria</taxon>
        <taxon>Bacillati</taxon>
        <taxon>Bacillota</taxon>
        <taxon>Bacilli</taxon>
        <taxon>Bacillales</taxon>
        <taxon>Caryophanaceae</taxon>
        <taxon>Jeotgalibacillus</taxon>
    </lineage>
</organism>
<sequence length="340" mass="37729">MDLKSAVEQEIMSYKCSNDQRIATVGTTARKTNSFAVLPRREAWGFEAINFLVVDQQSAETLFQLIDKKVKYILVDIEMKKDLDLLSIASKTVQHAVVVTYKPNDTTLEAADFFLRHYFNDDLEGKKIIVYGAGNLGSKLSLRLAERGAEIHLGSRNEQKAMEIIKALNHLLPAYTKSKISLFKAADVNKGICDGLVSFTSASAVIPPSYSKSIKADGLALDGGIDNFTKNFIKKASKKNIHLYRLDVRSAFPHAILYLEDYIKNFYSSIQGENLLDGIRMVAGGIIGREGDIVVDRIERPTQIVGIANGVGGLKDRAVFSSQESDDIRKVYQRINQNSS</sequence>
<name>A0A4Y8LM70_9BACL</name>
<dbReference type="SUPFAM" id="SSF51735">
    <property type="entry name" value="NAD(P)-binding Rossmann-fold domains"/>
    <property type="match status" value="1"/>
</dbReference>
<dbReference type="InterPro" id="IPR036291">
    <property type="entry name" value="NAD(P)-bd_dom_sf"/>
</dbReference>
<dbReference type="Proteomes" id="UP000297776">
    <property type="component" value="Unassembled WGS sequence"/>
</dbReference>
<gene>
    <name evidence="1" type="ORF">E2626_02055</name>
</gene>
<protein>
    <recommendedName>
        <fullName evidence="3">Quinate/shikimate 5-dehydrogenase/glutamyl-tRNA reductase domain-containing protein</fullName>
    </recommendedName>
</protein>
<proteinExistence type="predicted"/>
<evidence type="ECO:0008006" key="3">
    <source>
        <dbReference type="Google" id="ProtNLM"/>
    </source>
</evidence>
<accession>A0A4Y8LM70</accession>
<reference evidence="1 2" key="1">
    <citation type="submission" date="2019-03" db="EMBL/GenBank/DDBJ databases">
        <authorList>
            <person name="Yang Y."/>
        </authorList>
    </citation>
    <scope>NUCLEOTIDE SEQUENCE [LARGE SCALE GENOMIC DNA]</scope>
    <source>
        <strain evidence="1 2">ASL-1</strain>
    </source>
</reference>
<keyword evidence="2" id="KW-1185">Reference proteome</keyword>
<dbReference type="Gene3D" id="3.40.50.720">
    <property type="entry name" value="NAD(P)-binding Rossmann-like Domain"/>
    <property type="match status" value="1"/>
</dbReference>
<dbReference type="EMBL" id="SORX01000001">
    <property type="protein sequence ID" value="TFE04132.1"/>
    <property type="molecule type" value="Genomic_DNA"/>
</dbReference>
<dbReference type="AlphaFoldDB" id="A0A4Y8LM70"/>
<evidence type="ECO:0000313" key="1">
    <source>
        <dbReference type="EMBL" id="TFE04132.1"/>
    </source>
</evidence>
<dbReference type="OrthoDB" id="2360403at2"/>
<evidence type="ECO:0000313" key="2">
    <source>
        <dbReference type="Proteomes" id="UP000297776"/>
    </source>
</evidence>
<dbReference type="RefSeq" id="WP_134379124.1">
    <property type="nucleotide sequence ID" value="NZ_SORX01000001.1"/>
</dbReference>
<comment type="caution">
    <text evidence="1">The sequence shown here is derived from an EMBL/GenBank/DDBJ whole genome shotgun (WGS) entry which is preliminary data.</text>
</comment>